<dbReference type="SUPFAM" id="SSF54523">
    <property type="entry name" value="Pili subunits"/>
    <property type="match status" value="1"/>
</dbReference>
<dbReference type="NCBIfam" id="TIGR02532">
    <property type="entry name" value="IV_pilin_GFxxxE"/>
    <property type="match status" value="1"/>
</dbReference>
<dbReference type="AlphaFoldDB" id="A0A9X5I3A0"/>
<dbReference type="Proteomes" id="UP000031532">
    <property type="component" value="Unassembled WGS sequence"/>
</dbReference>
<gene>
    <name evidence="9" type="ORF">QH73_0006150</name>
</gene>
<dbReference type="GO" id="GO:0005886">
    <property type="term" value="C:plasma membrane"/>
    <property type="evidence" value="ECO:0007669"/>
    <property type="project" value="UniProtKB-SubCell"/>
</dbReference>
<name>A0A9X5I3A0_9CYAN</name>
<evidence type="ECO:0000313" key="10">
    <source>
        <dbReference type="Proteomes" id="UP000031532"/>
    </source>
</evidence>
<keyword evidence="7 8" id="KW-0472">Membrane</keyword>
<dbReference type="InterPro" id="IPR045584">
    <property type="entry name" value="Pilin-like"/>
</dbReference>
<dbReference type="RefSeq" id="WP_039715626.1">
    <property type="nucleotide sequence ID" value="NZ_JTJC03000001.1"/>
</dbReference>
<dbReference type="Pfam" id="PF07963">
    <property type="entry name" value="N_methyl"/>
    <property type="match status" value="1"/>
</dbReference>
<keyword evidence="5 8" id="KW-0812">Transmembrane</keyword>
<keyword evidence="10" id="KW-1185">Reference proteome</keyword>
<evidence type="ECO:0000313" key="9">
    <source>
        <dbReference type="EMBL" id="NHC34243.1"/>
    </source>
</evidence>
<proteinExistence type="predicted"/>
<dbReference type="InterPro" id="IPR012902">
    <property type="entry name" value="N_methyl_site"/>
</dbReference>
<dbReference type="OrthoDB" id="461075at2"/>
<keyword evidence="6 8" id="KW-1133">Transmembrane helix</keyword>
<keyword evidence="3" id="KW-0488">Methylation</keyword>
<dbReference type="EMBL" id="JTJC03000001">
    <property type="protein sequence ID" value="NHC34243.1"/>
    <property type="molecule type" value="Genomic_DNA"/>
</dbReference>
<evidence type="ECO:0000256" key="3">
    <source>
        <dbReference type="ARBA" id="ARBA00022481"/>
    </source>
</evidence>
<reference evidence="9 10" key="1">
    <citation type="journal article" date="2015" name="Genome Announc.">
        <title>Draft Genome Sequence of the Terrestrial Cyanobacterium Scytonema millei VB511283, Isolated from Eastern India.</title>
        <authorList>
            <person name="Sen D."/>
            <person name="Chandrababunaidu M.M."/>
            <person name="Singh D."/>
            <person name="Sanghi N."/>
            <person name="Ghorai A."/>
            <person name="Mishra G.P."/>
            <person name="Madduluri M."/>
            <person name="Adhikary S.P."/>
            <person name="Tripathy S."/>
        </authorList>
    </citation>
    <scope>NUCLEOTIDE SEQUENCE [LARGE SCALE GENOMIC DNA]</scope>
    <source>
        <strain evidence="9 10">VB511283</strain>
    </source>
</reference>
<evidence type="ECO:0000256" key="6">
    <source>
        <dbReference type="ARBA" id="ARBA00022989"/>
    </source>
</evidence>
<sequence>MKNSNALSLSKLFSKYQKQRYQVAQKSRGFTLIELLIAMVMSSIILGALLTFINTLLSSERQEQAKATTEQEIQAALDYIAQDLQQAVYIYDNDGLSRNSTTNSTTSGIKDQIPPVATGADGCGSSTPTCVPVLVFWKREHKQRVVPVTGVTAKDDTFVYSLVAYYLTKGDSDNRWSNNARIRRFQIQGGVVNPTTPTNADRTPNYITGETPSNGFMPFDLKVSGSTLQEKMNRWQKATTNNNIGNAVNYNAEARVLIDFVDNSSTNLPDCPANTQRVPSTLVGGFYSCVNSAKTIAQVFIRGNALARIDQNNAYSSTQSVYFPTASVQVKGRGLLGGE</sequence>
<comment type="subcellular location">
    <subcellularLocation>
        <location evidence="1">Cell inner membrane</location>
        <topology evidence="1">Single-pass membrane protein</topology>
    </subcellularLocation>
</comment>
<organism evidence="9 10">
    <name type="scientific">Scytonema millei VB511283</name>
    <dbReference type="NCBI Taxonomy" id="1245923"/>
    <lineage>
        <taxon>Bacteria</taxon>
        <taxon>Bacillati</taxon>
        <taxon>Cyanobacteriota</taxon>
        <taxon>Cyanophyceae</taxon>
        <taxon>Nostocales</taxon>
        <taxon>Scytonemataceae</taxon>
        <taxon>Scytonema</taxon>
    </lineage>
</organism>
<evidence type="ECO:0000256" key="2">
    <source>
        <dbReference type="ARBA" id="ARBA00022475"/>
    </source>
</evidence>
<accession>A0A9X5I3A0</accession>
<comment type="caution">
    <text evidence="9">The sequence shown here is derived from an EMBL/GenBank/DDBJ whole genome shotgun (WGS) entry which is preliminary data.</text>
</comment>
<dbReference type="PANTHER" id="PTHR39583">
    <property type="entry name" value="TYPE II SECRETION SYSTEM PROTEIN J-RELATED"/>
    <property type="match status" value="1"/>
</dbReference>
<dbReference type="InterPro" id="IPR051621">
    <property type="entry name" value="T2SS_protein_J"/>
</dbReference>
<feature type="transmembrane region" description="Helical" evidence="8">
    <location>
        <begin position="35"/>
        <end position="57"/>
    </location>
</feature>
<dbReference type="NCBIfam" id="NF038304">
    <property type="entry name" value="EPS_HpsC"/>
    <property type="match status" value="1"/>
</dbReference>
<evidence type="ECO:0000256" key="8">
    <source>
        <dbReference type="SAM" id="Phobius"/>
    </source>
</evidence>
<keyword evidence="4" id="KW-0997">Cell inner membrane</keyword>
<protein>
    <submittedName>
        <fullName evidence="9">Prepilin-type N-terminal cleavage/methylation domain-containing protein</fullName>
    </submittedName>
</protein>
<dbReference type="PROSITE" id="PS00409">
    <property type="entry name" value="PROKAR_NTER_METHYL"/>
    <property type="match status" value="1"/>
</dbReference>
<evidence type="ECO:0000256" key="7">
    <source>
        <dbReference type="ARBA" id="ARBA00023136"/>
    </source>
</evidence>
<dbReference type="PANTHER" id="PTHR39583:SF2">
    <property type="entry name" value="TYPE II SECRETION SYSTEM PROTEIN J"/>
    <property type="match status" value="1"/>
</dbReference>
<keyword evidence="2" id="KW-1003">Cell membrane</keyword>
<evidence type="ECO:0000256" key="5">
    <source>
        <dbReference type="ARBA" id="ARBA00022692"/>
    </source>
</evidence>
<evidence type="ECO:0000256" key="4">
    <source>
        <dbReference type="ARBA" id="ARBA00022519"/>
    </source>
</evidence>
<evidence type="ECO:0000256" key="1">
    <source>
        <dbReference type="ARBA" id="ARBA00004377"/>
    </source>
</evidence>